<dbReference type="AlphaFoldDB" id="A0AAW0N281"/>
<dbReference type="Proteomes" id="UP001460270">
    <property type="component" value="Unassembled WGS sequence"/>
</dbReference>
<dbReference type="PANTHER" id="PTHR15427:SF33">
    <property type="entry name" value="COLLAGEN IV NC1 DOMAIN-CONTAINING PROTEIN"/>
    <property type="match status" value="1"/>
</dbReference>
<comment type="caution">
    <text evidence="6">The sequence shown here is derived from an EMBL/GenBank/DDBJ whole genome shotgun (WGS) entry which is preliminary data.</text>
</comment>
<keyword evidence="3" id="KW-0272">Extracellular matrix</keyword>
<protein>
    <recommendedName>
        <fullName evidence="8">C1q domain-containing protein</fullName>
    </recommendedName>
</protein>
<proteinExistence type="predicted"/>
<evidence type="ECO:0000313" key="7">
    <source>
        <dbReference type="Proteomes" id="UP001460270"/>
    </source>
</evidence>
<evidence type="ECO:0000256" key="4">
    <source>
        <dbReference type="SAM" id="MobiDB-lite"/>
    </source>
</evidence>
<gene>
    <name evidence="6" type="ORF">WMY93_029160</name>
</gene>
<feature type="signal peptide" evidence="5">
    <location>
        <begin position="1"/>
        <end position="19"/>
    </location>
</feature>
<organism evidence="6 7">
    <name type="scientific">Mugilogobius chulae</name>
    <name type="common">yellowstripe goby</name>
    <dbReference type="NCBI Taxonomy" id="88201"/>
    <lineage>
        <taxon>Eukaryota</taxon>
        <taxon>Metazoa</taxon>
        <taxon>Chordata</taxon>
        <taxon>Craniata</taxon>
        <taxon>Vertebrata</taxon>
        <taxon>Euteleostomi</taxon>
        <taxon>Actinopterygii</taxon>
        <taxon>Neopterygii</taxon>
        <taxon>Teleostei</taxon>
        <taxon>Neoteleostei</taxon>
        <taxon>Acanthomorphata</taxon>
        <taxon>Gobiaria</taxon>
        <taxon>Gobiiformes</taxon>
        <taxon>Gobioidei</taxon>
        <taxon>Gobiidae</taxon>
        <taxon>Gobionellinae</taxon>
        <taxon>Mugilogobius</taxon>
    </lineage>
</organism>
<dbReference type="SUPFAM" id="SSF49842">
    <property type="entry name" value="TNF-like"/>
    <property type="match status" value="2"/>
</dbReference>
<dbReference type="Gene3D" id="2.60.120.40">
    <property type="match status" value="2"/>
</dbReference>
<dbReference type="PANTHER" id="PTHR15427">
    <property type="entry name" value="EMILIN ELASTIN MICROFIBRIL INTERFACE-LOCATED PROTEIN ELASTIN MICROFIBRIL INTERFACER"/>
    <property type="match status" value="1"/>
</dbReference>
<evidence type="ECO:0000256" key="1">
    <source>
        <dbReference type="ARBA" id="ARBA00004498"/>
    </source>
</evidence>
<reference evidence="7" key="1">
    <citation type="submission" date="2024-04" db="EMBL/GenBank/DDBJ databases">
        <title>Salinicola lusitanus LLJ914,a marine bacterium isolated from the Okinawa Trough.</title>
        <authorList>
            <person name="Li J."/>
        </authorList>
    </citation>
    <scope>NUCLEOTIDE SEQUENCE [LARGE SCALE GENOMIC DNA]</scope>
</reference>
<dbReference type="InterPro" id="IPR050392">
    <property type="entry name" value="Collagen/C1q_domain"/>
</dbReference>
<evidence type="ECO:0000256" key="2">
    <source>
        <dbReference type="ARBA" id="ARBA00022525"/>
    </source>
</evidence>
<feature type="chain" id="PRO_5043765863" description="C1q domain-containing protein" evidence="5">
    <location>
        <begin position="20"/>
        <end position="303"/>
    </location>
</feature>
<comment type="subcellular location">
    <subcellularLocation>
        <location evidence="1">Secreted</location>
        <location evidence="1">Extracellular space</location>
        <location evidence="1">Extracellular matrix</location>
    </subcellularLocation>
</comment>
<dbReference type="GO" id="GO:0005581">
    <property type="term" value="C:collagen trimer"/>
    <property type="evidence" value="ECO:0007669"/>
    <property type="project" value="UniProtKB-KW"/>
</dbReference>
<keyword evidence="5" id="KW-0732">Signal</keyword>
<accession>A0AAW0N281</accession>
<dbReference type="EMBL" id="JBBPFD010000021">
    <property type="protein sequence ID" value="KAK7882986.1"/>
    <property type="molecule type" value="Genomic_DNA"/>
</dbReference>
<evidence type="ECO:0000313" key="6">
    <source>
        <dbReference type="EMBL" id="KAK7882986.1"/>
    </source>
</evidence>
<sequence>MQTVLALVLFGAVFGLVQSGSEDQDQTSVLMGLQTKIQNLETALAQQQNPPRVAFCAGLYTNSEEGNYGPFNSLTTMVFKNVLTNDGNGYNPATGTTLPQVRPATGTTLPQVRPCHRYNPATGTTLSQVRLCHRYNPVTCTTLSQVRPCHRYDPATGTTLPQVRPCHMYDPVTGTTLPQVRPVTGTTCHRSLPGFSQRHVLLPHQAVFHLQPNSNLGASLKKNAQILGYMLDQASGDTHDSSSLSVVVPLEVGDSVFVELGAESLCTNITEATTTSAASSSTPCELQRTEKKAGYTLENSPRV</sequence>
<evidence type="ECO:0000256" key="5">
    <source>
        <dbReference type="SAM" id="SignalP"/>
    </source>
</evidence>
<keyword evidence="7" id="KW-1185">Reference proteome</keyword>
<name>A0AAW0N281_9GOBI</name>
<evidence type="ECO:0000256" key="3">
    <source>
        <dbReference type="ARBA" id="ARBA00022530"/>
    </source>
</evidence>
<keyword evidence="2" id="KW-0964">Secreted</keyword>
<evidence type="ECO:0008006" key="8">
    <source>
        <dbReference type="Google" id="ProtNLM"/>
    </source>
</evidence>
<dbReference type="InterPro" id="IPR008983">
    <property type="entry name" value="Tumour_necrosis_fac-like_dom"/>
</dbReference>
<feature type="region of interest" description="Disordered" evidence="4">
    <location>
        <begin position="277"/>
        <end position="303"/>
    </location>
</feature>